<evidence type="ECO:0000256" key="1">
    <source>
        <dbReference type="SAM" id="MobiDB-lite"/>
    </source>
</evidence>
<gene>
    <name evidence="2" type="ORF">Taro_013796</name>
</gene>
<feature type="compositionally biased region" description="Basic and acidic residues" evidence="1">
    <location>
        <begin position="100"/>
        <end position="112"/>
    </location>
</feature>
<reference evidence="2" key="1">
    <citation type="submission" date="2017-07" db="EMBL/GenBank/DDBJ databases">
        <title>Taro Niue Genome Assembly and Annotation.</title>
        <authorList>
            <person name="Atibalentja N."/>
            <person name="Keating K."/>
            <person name="Fields C.J."/>
        </authorList>
    </citation>
    <scope>NUCLEOTIDE SEQUENCE</scope>
    <source>
        <strain evidence="2">Niue_2</strain>
        <tissue evidence="2">Leaf</tissue>
    </source>
</reference>
<keyword evidence="3" id="KW-1185">Reference proteome</keyword>
<dbReference type="PANTHER" id="PTHR38932:SF1">
    <property type="entry name" value="DUF4005 DOMAIN-CONTAINING PROTEIN"/>
    <property type="match status" value="1"/>
</dbReference>
<feature type="compositionally biased region" description="Basic and acidic residues" evidence="1">
    <location>
        <begin position="142"/>
        <end position="153"/>
    </location>
</feature>
<feature type="region of interest" description="Disordered" evidence="1">
    <location>
        <begin position="53"/>
        <end position="226"/>
    </location>
</feature>
<feature type="compositionally biased region" description="Low complexity" evidence="1">
    <location>
        <begin position="157"/>
        <end position="176"/>
    </location>
</feature>
<sequence>MGSRDQAPRTGADQKDLCYMVFVVYPRVKVGEQVDPKSFQVTTDLLLKVAESLSREGGHPSNVPASKQGNSKSYSSSQHSAISSPCLSNLSSPSVFNGSEGRKKEGLDQDKKHNVRASSVPRPRAVLSSPDNDDMIGHQNRLLREREREKETPLRVQTSRGSGAAAAAAQRKPTPKNIGVQSPVSRRETTKVPSNSNSPKKKSSPIHAKTLRQTPAKGKSNPDWVF</sequence>
<accession>A0A843U7D5</accession>
<protein>
    <submittedName>
        <fullName evidence="2">Uncharacterized protein</fullName>
    </submittedName>
</protein>
<name>A0A843U7D5_COLES</name>
<dbReference type="AlphaFoldDB" id="A0A843U7D5"/>
<proteinExistence type="predicted"/>
<comment type="caution">
    <text evidence="2">The sequence shown here is derived from an EMBL/GenBank/DDBJ whole genome shotgun (WGS) entry which is preliminary data.</text>
</comment>
<dbReference type="Proteomes" id="UP000652761">
    <property type="component" value="Unassembled WGS sequence"/>
</dbReference>
<dbReference type="EMBL" id="NMUH01000560">
    <property type="protein sequence ID" value="MQL81322.1"/>
    <property type="molecule type" value="Genomic_DNA"/>
</dbReference>
<evidence type="ECO:0000313" key="2">
    <source>
        <dbReference type="EMBL" id="MQL81322.1"/>
    </source>
</evidence>
<organism evidence="2 3">
    <name type="scientific">Colocasia esculenta</name>
    <name type="common">Wild taro</name>
    <name type="synonym">Arum esculentum</name>
    <dbReference type="NCBI Taxonomy" id="4460"/>
    <lineage>
        <taxon>Eukaryota</taxon>
        <taxon>Viridiplantae</taxon>
        <taxon>Streptophyta</taxon>
        <taxon>Embryophyta</taxon>
        <taxon>Tracheophyta</taxon>
        <taxon>Spermatophyta</taxon>
        <taxon>Magnoliopsida</taxon>
        <taxon>Liliopsida</taxon>
        <taxon>Araceae</taxon>
        <taxon>Aroideae</taxon>
        <taxon>Colocasieae</taxon>
        <taxon>Colocasia</taxon>
    </lineage>
</organism>
<dbReference type="PANTHER" id="PTHR38932">
    <property type="entry name" value="BNAC03G64660D PROTEIN"/>
    <property type="match status" value="1"/>
</dbReference>
<dbReference type="OrthoDB" id="1867172at2759"/>
<feature type="compositionally biased region" description="Low complexity" evidence="1">
    <location>
        <begin position="65"/>
        <end position="94"/>
    </location>
</feature>
<evidence type="ECO:0000313" key="3">
    <source>
        <dbReference type="Proteomes" id="UP000652761"/>
    </source>
</evidence>